<evidence type="ECO:0000256" key="3">
    <source>
        <dbReference type="ARBA" id="ARBA00022638"/>
    </source>
</evidence>
<evidence type="ECO:0000259" key="6">
    <source>
        <dbReference type="PROSITE" id="PS51782"/>
    </source>
</evidence>
<evidence type="ECO:0000256" key="1">
    <source>
        <dbReference type="ARBA" id="ARBA00010266"/>
    </source>
</evidence>
<dbReference type="CDD" id="cd00118">
    <property type="entry name" value="LysM"/>
    <property type="match status" value="6"/>
</dbReference>
<accession>A0A9D2HZD2</accession>
<organism evidence="7 8">
    <name type="scientific">Candidatus Jeotgalibaca merdavium</name>
    <dbReference type="NCBI Taxonomy" id="2838627"/>
    <lineage>
        <taxon>Bacteria</taxon>
        <taxon>Bacillati</taxon>
        <taxon>Bacillota</taxon>
        <taxon>Bacilli</taxon>
        <taxon>Lactobacillales</taxon>
        <taxon>Carnobacteriaceae</taxon>
        <taxon>Jeotgalibaca</taxon>
    </lineage>
</organism>
<gene>
    <name evidence="7" type="ORF">H9948_01225</name>
</gene>
<feature type="domain" description="LysM" evidence="6">
    <location>
        <begin position="449"/>
        <end position="492"/>
    </location>
</feature>
<dbReference type="AlphaFoldDB" id="A0A9D2HZD2"/>
<dbReference type="PROSITE" id="PS51782">
    <property type="entry name" value="LYSM"/>
    <property type="match status" value="6"/>
</dbReference>
<dbReference type="GO" id="GO:0004040">
    <property type="term" value="F:amidase activity"/>
    <property type="evidence" value="ECO:0007669"/>
    <property type="project" value="InterPro"/>
</dbReference>
<dbReference type="InterPro" id="IPR018392">
    <property type="entry name" value="LysM"/>
</dbReference>
<evidence type="ECO:0000256" key="2">
    <source>
        <dbReference type="ARBA" id="ARBA00022529"/>
    </source>
</evidence>
<feature type="domain" description="LysM" evidence="6">
    <location>
        <begin position="575"/>
        <end position="618"/>
    </location>
</feature>
<comment type="caution">
    <text evidence="7">The sequence shown here is derived from an EMBL/GenBank/DDBJ whole genome shotgun (WGS) entry which is preliminary data.</text>
</comment>
<dbReference type="Gene3D" id="1.10.530.10">
    <property type="match status" value="1"/>
</dbReference>
<dbReference type="PANTHER" id="PTHR33734">
    <property type="entry name" value="LYSM DOMAIN-CONTAINING GPI-ANCHORED PROTEIN 2"/>
    <property type="match status" value="1"/>
</dbReference>
<keyword evidence="2" id="KW-0929">Antimicrobial</keyword>
<feature type="domain" description="LysM" evidence="6">
    <location>
        <begin position="242"/>
        <end position="285"/>
    </location>
</feature>
<evidence type="ECO:0000313" key="8">
    <source>
        <dbReference type="Proteomes" id="UP000886856"/>
    </source>
</evidence>
<dbReference type="PANTHER" id="PTHR33734:SF22">
    <property type="entry name" value="MEMBRANE-BOUND LYTIC MUREIN TRANSGLYCOSYLASE D"/>
    <property type="match status" value="1"/>
</dbReference>
<proteinExistence type="inferred from homology"/>
<dbReference type="EMBL" id="DWYW01000022">
    <property type="protein sequence ID" value="HJA89395.1"/>
    <property type="molecule type" value="Genomic_DNA"/>
</dbReference>
<feature type="domain" description="LysM" evidence="6">
    <location>
        <begin position="515"/>
        <end position="558"/>
    </location>
</feature>
<dbReference type="GO" id="GO:0042742">
    <property type="term" value="P:defense response to bacterium"/>
    <property type="evidence" value="ECO:0007669"/>
    <property type="project" value="UniProtKB-KW"/>
</dbReference>
<dbReference type="InterPro" id="IPR036779">
    <property type="entry name" value="LysM_dom_sf"/>
</dbReference>
<name>A0A9D2HZD2_9LACT</name>
<dbReference type="SUPFAM" id="SSF54106">
    <property type="entry name" value="LysM domain"/>
    <property type="match status" value="6"/>
</dbReference>
<dbReference type="GO" id="GO:0031640">
    <property type="term" value="P:killing of cells of another organism"/>
    <property type="evidence" value="ECO:0007669"/>
    <property type="project" value="UniProtKB-KW"/>
</dbReference>
<dbReference type="Proteomes" id="UP000886856">
    <property type="component" value="Unassembled WGS sequence"/>
</dbReference>
<feature type="domain" description="LysM" evidence="6">
    <location>
        <begin position="310"/>
        <end position="353"/>
    </location>
</feature>
<reference evidence="7" key="2">
    <citation type="submission" date="2021-04" db="EMBL/GenBank/DDBJ databases">
        <authorList>
            <person name="Gilroy R."/>
        </authorList>
    </citation>
    <scope>NUCLEOTIDE SEQUENCE</scope>
    <source>
        <strain evidence="7">CHK171-505</strain>
    </source>
</reference>
<keyword evidence="3" id="KW-0081">Bacteriolytic enzyme</keyword>
<evidence type="ECO:0000256" key="5">
    <source>
        <dbReference type="SAM" id="MobiDB-lite"/>
    </source>
</evidence>
<dbReference type="Pfam" id="PF01476">
    <property type="entry name" value="LysM"/>
    <property type="match status" value="6"/>
</dbReference>
<dbReference type="SMART" id="SM00257">
    <property type="entry name" value="LysM"/>
    <property type="match status" value="6"/>
</dbReference>
<dbReference type="SMART" id="SM00047">
    <property type="entry name" value="LYZ2"/>
    <property type="match status" value="1"/>
</dbReference>
<sequence length="619" mass="66738">MNISRKQLHTIKQAKNIQDKILSSTEQMKKGFALMGASVLVSTIAAPIQANAKENDSANQTTTKTYSDNAFLNTIIPSASSIAAKNDLYASVMLAQAILESGWGTSSLASEPNYNLFGIKGNYNGQTVEMSTLEDKGNQNYYEIKAEFRKYPSYAESLEDYAGLIKNGTSWDSNYYSGAWKSNASTYEDATAYLTGRYATDSAYNTKLNRIIEAHGLAEYDSPTTATPTTPKPAEPAGQTGTSYTVKSGDTLYRIALSNGTTVANLTTWNSLKSESIYPGMTLIVSKTTSQPVETAPTTPTVTNPAVNTSSYTVKSGDTLWSISQKYKVTIAQVKSWNNLKTDFLQVGQKLVVSTSTTQTGQTNTGNTTTPSQTVTTPTAKTITVVNGDTLYKIATKAGMSLAELKSVNNLKSDVIYPGQILYTTKETSTVVKEEPVQQTKPNPSVSTKTITVKSGDTLYRLATSAGLSLAEFKSINNLRSDMIYPGQVLVTSKTTVVVNEQEKPAQTTPVTNQSTYTVQKGDTLYAIATKAGASVSQIREWNKLASDLIFVGQSLTLVGKTAVVEPTQTIAPSGSYEVKRGDTLYSISKSNGISLTRLLEINDVNSSTIYPGQLLKVK</sequence>
<dbReference type="Pfam" id="PF01832">
    <property type="entry name" value="Glucosaminidase"/>
    <property type="match status" value="1"/>
</dbReference>
<feature type="domain" description="LysM" evidence="6">
    <location>
        <begin position="381"/>
        <end position="424"/>
    </location>
</feature>
<dbReference type="Gene3D" id="4.10.80.30">
    <property type="entry name" value="DNA polymerase, domain 6"/>
    <property type="match status" value="1"/>
</dbReference>
<reference evidence="7" key="1">
    <citation type="journal article" date="2021" name="PeerJ">
        <title>Extensive microbial diversity within the chicken gut microbiome revealed by metagenomics and culture.</title>
        <authorList>
            <person name="Gilroy R."/>
            <person name="Ravi A."/>
            <person name="Getino M."/>
            <person name="Pursley I."/>
            <person name="Horton D.L."/>
            <person name="Alikhan N.F."/>
            <person name="Baker D."/>
            <person name="Gharbi K."/>
            <person name="Hall N."/>
            <person name="Watson M."/>
            <person name="Adriaenssens E.M."/>
            <person name="Foster-Nyarko E."/>
            <person name="Jarju S."/>
            <person name="Secka A."/>
            <person name="Antonio M."/>
            <person name="Oren A."/>
            <person name="Chaudhuri R.R."/>
            <person name="La Ragione R."/>
            <person name="Hildebrand F."/>
            <person name="Pallen M.J."/>
        </authorList>
    </citation>
    <scope>NUCLEOTIDE SEQUENCE</scope>
    <source>
        <strain evidence="7">CHK171-505</strain>
    </source>
</reference>
<dbReference type="InterPro" id="IPR002901">
    <property type="entry name" value="MGlyc_endo_b_GlcNAc-like_dom"/>
</dbReference>
<feature type="region of interest" description="Disordered" evidence="5">
    <location>
        <begin position="219"/>
        <end position="243"/>
    </location>
</feature>
<evidence type="ECO:0000256" key="4">
    <source>
        <dbReference type="ARBA" id="ARBA00032108"/>
    </source>
</evidence>
<protein>
    <recommendedName>
        <fullName evidence="4">Peptidoglycan hydrolase</fullName>
    </recommendedName>
</protein>
<dbReference type="GO" id="GO:0008932">
    <property type="term" value="F:lytic endotransglycosylase activity"/>
    <property type="evidence" value="ECO:0007669"/>
    <property type="project" value="TreeGrafter"/>
</dbReference>
<evidence type="ECO:0000313" key="7">
    <source>
        <dbReference type="EMBL" id="HJA89395.1"/>
    </source>
</evidence>
<dbReference type="Gene3D" id="3.10.350.10">
    <property type="entry name" value="LysM domain"/>
    <property type="match status" value="6"/>
</dbReference>
<comment type="similarity">
    <text evidence="1">Belongs to the glycosyl hydrolase 73 family.</text>
</comment>